<reference evidence="8 9" key="1">
    <citation type="journal article" date="2019" name="Sci. Rep.">
        <title>A high-quality genome of Eragrostis curvula grass provides insights into Poaceae evolution and supports new strategies to enhance forage quality.</title>
        <authorList>
            <person name="Carballo J."/>
            <person name="Santos B.A.C.M."/>
            <person name="Zappacosta D."/>
            <person name="Garbus I."/>
            <person name="Selva J.P."/>
            <person name="Gallo C.A."/>
            <person name="Diaz A."/>
            <person name="Albertini E."/>
            <person name="Caccamo M."/>
            <person name="Echenique V."/>
        </authorList>
    </citation>
    <scope>NUCLEOTIDE SEQUENCE [LARGE SCALE GENOMIC DNA]</scope>
    <source>
        <strain evidence="9">cv. Victoria</strain>
        <tissue evidence="8">Leaf</tissue>
    </source>
</reference>
<accession>A0A5J9U3M1</accession>
<sequence>MASSAGGIAKRWRELQGENSWDGLLDPLDIDLRKSIISYGELAQATYDGFNTEPRSPHAGACRFGSDDLLQKSGADAAGHYKVTKFIYATSSLPLPAAFLLLPVAALKDVWSRESNFIGYVAVATDEGAAALGRRDIVVVWRGTIRPLEWSRDLDVTPASAAPVLGSAASRHRFAMVLEEVRRLMELYKDEDTSITVTGHSLDAALSTLNAVDMVANGVNAPANSSKPPCPVTAMVFACPHVGNMFFKTAYRSFREHLKSLHIKNLGDVVPLVPALVYVDVHVPLPINTSRSPYLNFPLTPVSLHNLELYLHGIAGEQGSAGGFNLEVERDLALVNKSADVLKDEYPVPAWWWVIQHKGLVKNEDGKYELRDFEHI</sequence>
<dbReference type="InterPro" id="IPR002921">
    <property type="entry name" value="Fungal_lipase-type"/>
</dbReference>
<keyword evidence="3 6" id="KW-0378">Hydrolase</keyword>
<organism evidence="8 9">
    <name type="scientific">Eragrostis curvula</name>
    <name type="common">weeping love grass</name>
    <dbReference type="NCBI Taxonomy" id="38414"/>
    <lineage>
        <taxon>Eukaryota</taxon>
        <taxon>Viridiplantae</taxon>
        <taxon>Streptophyta</taxon>
        <taxon>Embryophyta</taxon>
        <taxon>Tracheophyta</taxon>
        <taxon>Spermatophyta</taxon>
        <taxon>Magnoliopsida</taxon>
        <taxon>Liliopsida</taxon>
        <taxon>Poales</taxon>
        <taxon>Poaceae</taxon>
        <taxon>PACMAD clade</taxon>
        <taxon>Chloridoideae</taxon>
        <taxon>Eragrostideae</taxon>
        <taxon>Eragrostidinae</taxon>
        <taxon>Eragrostis</taxon>
    </lineage>
</organism>
<dbReference type="EC" id="3.1.1.-" evidence="6"/>
<evidence type="ECO:0000256" key="1">
    <source>
        <dbReference type="ARBA" id="ARBA00003523"/>
    </source>
</evidence>
<evidence type="ECO:0000256" key="4">
    <source>
        <dbReference type="ARBA" id="ARBA00022963"/>
    </source>
</evidence>
<feature type="domain" description="Fungal lipase-type" evidence="7">
    <location>
        <begin position="138"/>
        <end position="276"/>
    </location>
</feature>
<dbReference type="PANTHER" id="PTHR31828:SF21">
    <property type="entry name" value="PHOSPHOLIPASE A1"/>
    <property type="match status" value="1"/>
</dbReference>
<proteinExistence type="inferred from homology"/>
<evidence type="ECO:0000256" key="3">
    <source>
        <dbReference type="ARBA" id="ARBA00022801"/>
    </source>
</evidence>
<dbReference type="InterPro" id="IPR033556">
    <property type="entry name" value="PLA"/>
</dbReference>
<dbReference type="SUPFAM" id="SSF53474">
    <property type="entry name" value="alpha/beta-Hydrolases"/>
    <property type="match status" value="1"/>
</dbReference>
<dbReference type="Gene3D" id="3.40.50.1820">
    <property type="entry name" value="alpha/beta hydrolase"/>
    <property type="match status" value="1"/>
</dbReference>
<dbReference type="GO" id="GO:0016042">
    <property type="term" value="P:lipid catabolic process"/>
    <property type="evidence" value="ECO:0007669"/>
    <property type="project" value="UniProtKB-UniRule"/>
</dbReference>
<dbReference type="PANTHER" id="PTHR31828">
    <property type="entry name" value="PHOSPHOLIPASE A1-IIGAMMA"/>
    <property type="match status" value="1"/>
</dbReference>
<dbReference type="Pfam" id="PF01764">
    <property type="entry name" value="Lipase_3"/>
    <property type="match status" value="1"/>
</dbReference>
<name>A0A5J9U3M1_9POAL</name>
<keyword evidence="5 6" id="KW-0443">Lipid metabolism</keyword>
<evidence type="ECO:0000313" key="9">
    <source>
        <dbReference type="Proteomes" id="UP000324897"/>
    </source>
</evidence>
<dbReference type="EMBL" id="RWGY01000029">
    <property type="protein sequence ID" value="TVU18263.1"/>
    <property type="molecule type" value="Genomic_DNA"/>
</dbReference>
<dbReference type="Gramene" id="TVU18263">
    <property type="protein sequence ID" value="TVU18263"/>
    <property type="gene ID" value="EJB05_34352"/>
</dbReference>
<feature type="non-terminal residue" evidence="8">
    <location>
        <position position="1"/>
    </location>
</feature>
<dbReference type="OrthoDB" id="438440at2759"/>
<keyword evidence="4 6" id="KW-0442">Lipid degradation</keyword>
<comment type="similarity">
    <text evidence="2 6">Belongs to the AB hydrolase superfamily. Lipase family.</text>
</comment>
<keyword evidence="9" id="KW-1185">Reference proteome</keyword>
<gene>
    <name evidence="8" type="ORF">EJB05_34352</name>
</gene>
<protein>
    <recommendedName>
        <fullName evidence="6">Phospholipase A1</fullName>
        <ecNumber evidence="6">3.1.1.-</ecNumber>
    </recommendedName>
</protein>
<dbReference type="Proteomes" id="UP000324897">
    <property type="component" value="Chromosome 7"/>
</dbReference>
<evidence type="ECO:0000256" key="2">
    <source>
        <dbReference type="ARBA" id="ARBA00010701"/>
    </source>
</evidence>
<evidence type="ECO:0000256" key="5">
    <source>
        <dbReference type="ARBA" id="ARBA00023098"/>
    </source>
</evidence>
<evidence type="ECO:0000313" key="8">
    <source>
        <dbReference type="EMBL" id="TVU18263.1"/>
    </source>
</evidence>
<evidence type="ECO:0000259" key="7">
    <source>
        <dbReference type="Pfam" id="PF01764"/>
    </source>
</evidence>
<dbReference type="AlphaFoldDB" id="A0A5J9U3M1"/>
<evidence type="ECO:0000256" key="6">
    <source>
        <dbReference type="RuleBase" id="RU367093"/>
    </source>
</evidence>
<dbReference type="InterPro" id="IPR029058">
    <property type="entry name" value="AB_hydrolase_fold"/>
</dbReference>
<dbReference type="GO" id="GO:0008970">
    <property type="term" value="F:phospholipase A1 activity"/>
    <property type="evidence" value="ECO:0007669"/>
    <property type="project" value="UniProtKB-UniRule"/>
</dbReference>
<dbReference type="CDD" id="cd00519">
    <property type="entry name" value="Lipase_3"/>
    <property type="match status" value="1"/>
</dbReference>
<comment type="caution">
    <text evidence="8">The sequence shown here is derived from an EMBL/GenBank/DDBJ whole genome shotgun (WGS) entry which is preliminary data.</text>
</comment>
<comment type="function">
    <text evidence="1 6">Acylhydrolase that catalyzes the hydrolysis of phospholipids at the sn-1 position.</text>
</comment>